<dbReference type="GO" id="GO:0004582">
    <property type="term" value="F:dolichyl-phosphate beta-D-mannosyltransferase activity"/>
    <property type="evidence" value="ECO:0007669"/>
    <property type="project" value="InterPro"/>
</dbReference>
<gene>
    <name evidence="5" type="ORF">ENS19_05780</name>
</gene>
<evidence type="ECO:0000313" key="5">
    <source>
        <dbReference type="EMBL" id="HFK20778.1"/>
    </source>
</evidence>
<dbReference type="EMBL" id="DSTX01000011">
    <property type="protein sequence ID" value="HFK20778.1"/>
    <property type="molecule type" value="Genomic_DNA"/>
</dbReference>
<protein>
    <submittedName>
        <fullName evidence="5">Polyprenol monophosphomannose synthase</fullName>
    </submittedName>
</protein>
<dbReference type="CDD" id="cd06442">
    <property type="entry name" value="DPM1_like"/>
    <property type="match status" value="1"/>
</dbReference>
<sequence>MVLSEDASSELMQGDATTIPSSENVLDGVDKKATISIILPTFNEAENVPRLIGSIFSVLASAEFEIVVIDDGSPDGTADLCQGIGMACGKIKVIVRDGKKGLASAIIDGIREASSDHVVVMDADFQHPTEILPFLYAEKENGYDILIGSRYVDGAVVKDWGFARKLISRGAIRMAHWFLPKTRGVRDPISGLFMIKKRVIEGVDFDLIGYKILLEILTKGNYCVVREVPYTFSSRRGGKSKISIGEIYNYCKLVYRLSKQQAALKQKGNRKP</sequence>
<keyword evidence="2" id="KW-0328">Glycosyltransferase</keyword>
<dbReference type="PANTHER" id="PTHR43398">
    <property type="entry name" value="DOLICHOL-PHOSPHATE MANNOSYLTRANSFERASE SUBUNIT 1"/>
    <property type="match status" value="1"/>
</dbReference>
<dbReference type="InterPro" id="IPR029044">
    <property type="entry name" value="Nucleotide-diphossugar_trans"/>
</dbReference>
<evidence type="ECO:0000256" key="1">
    <source>
        <dbReference type="ARBA" id="ARBA00006739"/>
    </source>
</evidence>
<comment type="similarity">
    <text evidence="1">Belongs to the glycosyltransferase 2 family.</text>
</comment>
<evidence type="ECO:0000256" key="2">
    <source>
        <dbReference type="ARBA" id="ARBA00022676"/>
    </source>
</evidence>
<dbReference type="GO" id="GO:0006488">
    <property type="term" value="P:dolichol-linked oligosaccharide biosynthetic process"/>
    <property type="evidence" value="ECO:0007669"/>
    <property type="project" value="TreeGrafter"/>
</dbReference>
<name>A0A7C3J4X1_9CREN</name>
<feature type="domain" description="Glycosyltransferase 2-like" evidence="4">
    <location>
        <begin position="36"/>
        <end position="199"/>
    </location>
</feature>
<dbReference type="Pfam" id="PF00535">
    <property type="entry name" value="Glycos_transf_2"/>
    <property type="match status" value="1"/>
</dbReference>
<organism evidence="5">
    <name type="scientific">Candidatus Methanomethylicus mesodigestus</name>
    <dbReference type="NCBI Taxonomy" id="1867258"/>
    <lineage>
        <taxon>Archaea</taxon>
        <taxon>Thermoproteota</taxon>
        <taxon>Methanosuratincolia</taxon>
        <taxon>Candidatus Methanomethylicales</taxon>
        <taxon>Candidatus Methanomethylicaceae</taxon>
        <taxon>Candidatus Methanomethylicus</taxon>
    </lineage>
</organism>
<dbReference type="GO" id="GO:0035269">
    <property type="term" value="P:protein O-linked glycosylation via mannose"/>
    <property type="evidence" value="ECO:0007669"/>
    <property type="project" value="TreeGrafter"/>
</dbReference>
<dbReference type="GO" id="GO:0016020">
    <property type="term" value="C:membrane"/>
    <property type="evidence" value="ECO:0007669"/>
    <property type="project" value="GOC"/>
</dbReference>
<dbReference type="GO" id="GO:0006506">
    <property type="term" value="P:GPI anchor biosynthetic process"/>
    <property type="evidence" value="ECO:0007669"/>
    <property type="project" value="TreeGrafter"/>
</dbReference>
<proteinExistence type="inferred from homology"/>
<dbReference type="PANTHER" id="PTHR43398:SF1">
    <property type="entry name" value="DOLICHOL-PHOSPHATE MANNOSYLTRANSFERASE SUBUNIT 1"/>
    <property type="match status" value="1"/>
</dbReference>
<dbReference type="SUPFAM" id="SSF53448">
    <property type="entry name" value="Nucleotide-diphospho-sugar transferases"/>
    <property type="match status" value="1"/>
</dbReference>
<dbReference type="InterPro" id="IPR001173">
    <property type="entry name" value="Glyco_trans_2-like"/>
</dbReference>
<evidence type="ECO:0000259" key="4">
    <source>
        <dbReference type="Pfam" id="PF00535"/>
    </source>
</evidence>
<dbReference type="AlphaFoldDB" id="A0A7C3J4X1"/>
<dbReference type="Gene3D" id="3.90.550.10">
    <property type="entry name" value="Spore Coat Polysaccharide Biosynthesis Protein SpsA, Chain A"/>
    <property type="match status" value="1"/>
</dbReference>
<evidence type="ECO:0000256" key="3">
    <source>
        <dbReference type="ARBA" id="ARBA00022679"/>
    </source>
</evidence>
<keyword evidence="3" id="KW-0808">Transferase</keyword>
<comment type="caution">
    <text evidence="5">The sequence shown here is derived from an EMBL/GenBank/DDBJ whole genome shotgun (WGS) entry which is preliminary data.</text>
</comment>
<accession>A0A7C3J4X1</accession>
<reference evidence="5" key="1">
    <citation type="journal article" date="2020" name="mSystems">
        <title>Genome- and Community-Level Interaction Insights into Carbon Utilization and Element Cycling Functions of Hydrothermarchaeota in Hydrothermal Sediment.</title>
        <authorList>
            <person name="Zhou Z."/>
            <person name="Liu Y."/>
            <person name="Xu W."/>
            <person name="Pan J."/>
            <person name="Luo Z.H."/>
            <person name="Li M."/>
        </authorList>
    </citation>
    <scope>NUCLEOTIDE SEQUENCE [LARGE SCALE GENOMIC DNA]</scope>
    <source>
        <strain evidence="5">SpSt-468</strain>
    </source>
</reference>
<dbReference type="InterPro" id="IPR039528">
    <property type="entry name" value="DPM1-like"/>
</dbReference>